<dbReference type="RefSeq" id="WP_382403776.1">
    <property type="nucleotide sequence ID" value="NZ_JBHSWH010000001.1"/>
</dbReference>
<dbReference type="InterPro" id="IPR006016">
    <property type="entry name" value="UspA"/>
</dbReference>
<accession>A0ABW2AK26</accession>
<dbReference type="PANTHER" id="PTHR46268">
    <property type="entry name" value="STRESS RESPONSE PROTEIN NHAX"/>
    <property type="match status" value="1"/>
</dbReference>
<evidence type="ECO:0000259" key="2">
    <source>
        <dbReference type="Pfam" id="PF00582"/>
    </source>
</evidence>
<evidence type="ECO:0000256" key="1">
    <source>
        <dbReference type="ARBA" id="ARBA00008791"/>
    </source>
</evidence>
<gene>
    <name evidence="3" type="ORF">ACFQDH_18075</name>
</gene>
<protein>
    <submittedName>
        <fullName evidence="3">Universal stress protein</fullName>
    </submittedName>
</protein>
<dbReference type="SUPFAM" id="SSF52402">
    <property type="entry name" value="Adenine nucleotide alpha hydrolases-like"/>
    <property type="match status" value="1"/>
</dbReference>
<dbReference type="PANTHER" id="PTHR46268:SF6">
    <property type="entry name" value="UNIVERSAL STRESS PROTEIN UP12"/>
    <property type="match status" value="1"/>
</dbReference>
<keyword evidence="4" id="KW-1185">Reference proteome</keyword>
<sequence length="142" mass="15174">MHEQVGPVVVGLEGGPNDRDALRAAFQEAELSEQSLAPVHVTEYGFLERADVQRLVAAEQHRHPGVAVKVRLVRGDPTDMLVACSGKASLVVLGSRGRHEAAGLVLGSVSQGVLRRAMCPVRKHTGWCVVVPQLGETVRIDG</sequence>
<feature type="domain" description="UspA" evidence="2">
    <location>
        <begin position="53"/>
        <end position="121"/>
    </location>
</feature>
<evidence type="ECO:0000313" key="4">
    <source>
        <dbReference type="Proteomes" id="UP001596298"/>
    </source>
</evidence>
<organism evidence="3 4">
    <name type="scientific">Flexivirga alba</name>
    <dbReference type="NCBI Taxonomy" id="702742"/>
    <lineage>
        <taxon>Bacteria</taxon>
        <taxon>Bacillati</taxon>
        <taxon>Actinomycetota</taxon>
        <taxon>Actinomycetes</taxon>
        <taxon>Micrococcales</taxon>
        <taxon>Dermacoccaceae</taxon>
        <taxon>Flexivirga</taxon>
    </lineage>
</organism>
<dbReference type="Pfam" id="PF00582">
    <property type="entry name" value="Usp"/>
    <property type="match status" value="1"/>
</dbReference>
<dbReference type="EMBL" id="JBHSWH010000001">
    <property type="protein sequence ID" value="MFC6707108.1"/>
    <property type="molecule type" value="Genomic_DNA"/>
</dbReference>
<comment type="caution">
    <text evidence="3">The sequence shown here is derived from an EMBL/GenBank/DDBJ whole genome shotgun (WGS) entry which is preliminary data.</text>
</comment>
<proteinExistence type="inferred from homology"/>
<evidence type="ECO:0000313" key="3">
    <source>
        <dbReference type="EMBL" id="MFC6707108.1"/>
    </source>
</evidence>
<dbReference type="InterPro" id="IPR014729">
    <property type="entry name" value="Rossmann-like_a/b/a_fold"/>
</dbReference>
<dbReference type="PRINTS" id="PR01438">
    <property type="entry name" value="UNVRSLSTRESS"/>
</dbReference>
<comment type="similarity">
    <text evidence="1">Belongs to the universal stress protein A family.</text>
</comment>
<reference evidence="4" key="1">
    <citation type="journal article" date="2019" name="Int. J. Syst. Evol. Microbiol.">
        <title>The Global Catalogue of Microorganisms (GCM) 10K type strain sequencing project: providing services to taxonomists for standard genome sequencing and annotation.</title>
        <authorList>
            <consortium name="The Broad Institute Genomics Platform"/>
            <consortium name="The Broad Institute Genome Sequencing Center for Infectious Disease"/>
            <person name="Wu L."/>
            <person name="Ma J."/>
        </authorList>
    </citation>
    <scope>NUCLEOTIDE SEQUENCE [LARGE SCALE GENOMIC DNA]</scope>
    <source>
        <strain evidence="4">CCUG 58127</strain>
    </source>
</reference>
<dbReference type="Gene3D" id="3.40.50.620">
    <property type="entry name" value="HUPs"/>
    <property type="match status" value="1"/>
</dbReference>
<dbReference type="InterPro" id="IPR006015">
    <property type="entry name" value="Universal_stress_UspA"/>
</dbReference>
<dbReference type="Proteomes" id="UP001596298">
    <property type="component" value="Unassembled WGS sequence"/>
</dbReference>
<name>A0ABW2AK26_9MICO</name>